<dbReference type="InterPro" id="IPR013783">
    <property type="entry name" value="Ig-like_fold"/>
</dbReference>
<dbReference type="Proteomes" id="UP001177670">
    <property type="component" value="Unassembled WGS sequence"/>
</dbReference>
<keyword evidence="2" id="KW-0378">Hydrolase</keyword>
<dbReference type="SUPFAM" id="SSF49452">
    <property type="entry name" value="Starch-binding domain-like"/>
    <property type="match status" value="1"/>
</dbReference>
<gene>
    <name evidence="5" type="ORF">K0M31_011369</name>
</gene>
<dbReference type="SMART" id="SM01065">
    <property type="entry name" value="CBM_2"/>
    <property type="match status" value="1"/>
</dbReference>
<dbReference type="InterPro" id="IPR013784">
    <property type="entry name" value="Carb-bd-like_fold"/>
</dbReference>
<dbReference type="InterPro" id="IPR017946">
    <property type="entry name" value="PLC-like_Pdiesterase_TIM-brl"/>
</dbReference>
<keyword evidence="6" id="KW-1185">Reference proteome</keyword>
<organism evidence="5 6">
    <name type="scientific">Melipona bicolor</name>
    <dbReference type="NCBI Taxonomy" id="60889"/>
    <lineage>
        <taxon>Eukaryota</taxon>
        <taxon>Metazoa</taxon>
        <taxon>Ecdysozoa</taxon>
        <taxon>Arthropoda</taxon>
        <taxon>Hexapoda</taxon>
        <taxon>Insecta</taxon>
        <taxon>Pterygota</taxon>
        <taxon>Neoptera</taxon>
        <taxon>Endopterygota</taxon>
        <taxon>Hymenoptera</taxon>
        <taxon>Apocrita</taxon>
        <taxon>Aculeata</taxon>
        <taxon>Apoidea</taxon>
        <taxon>Anthophila</taxon>
        <taxon>Apidae</taxon>
        <taxon>Melipona</taxon>
    </lineage>
</organism>
<evidence type="ECO:0000259" key="4">
    <source>
        <dbReference type="PROSITE" id="PS51704"/>
    </source>
</evidence>
<dbReference type="Pfam" id="PF25329">
    <property type="entry name" value="C2_GDE1"/>
    <property type="match status" value="1"/>
</dbReference>
<evidence type="ECO:0000259" key="3">
    <source>
        <dbReference type="PROSITE" id="PS51166"/>
    </source>
</evidence>
<dbReference type="Pfam" id="PF03009">
    <property type="entry name" value="GDPD"/>
    <property type="match status" value="1"/>
</dbReference>
<dbReference type="PANTHER" id="PTHR22958">
    <property type="entry name" value="GLYCEROPHOSPHORYL DIESTER PHOSPHODIESTERASE"/>
    <property type="match status" value="1"/>
</dbReference>
<dbReference type="GO" id="GO:2001070">
    <property type="term" value="F:starch binding"/>
    <property type="evidence" value="ECO:0007669"/>
    <property type="project" value="InterPro"/>
</dbReference>
<evidence type="ECO:0000313" key="5">
    <source>
        <dbReference type="EMBL" id="KAK1133569.1"/>
    </source>
</evidence>
<name>A0AA40G9L4_9HYME</name>
<protein>
    <recommendedName>
        <fullName evidence="7">Glycerophosphocholine phosphodiesterase GPCPD1</fullName>
    </recommendedName>
</protein>
<dbReference type="PROSITE" id="PS51704">
    <property type="entry name" value="GP_PDE"/>
    <property type="match status" value="1"/>
</dbReference>
<proteinExistence type="inferred from homology"/>
<dbReference type="GO" id="GO:0047389">
    <property type="term" value="F:glycerophosphocholine phosphodiesterase activity"/>
    <property type="evidence" value="ECO:0007669"/>
    <property type="project" value="TreeGrafter"/>
</dbReference>
<evidence type="ECO:0000256" key="1">
    <source>
        <dbReference type="ARBA" id="ARBA00007277"/>
    </source>
</evidence>
<dbReference type="FunFam" id="3.20.20.190:FF:000032">
    <property type="entry name" value="Glycerophosphoryl diester phosphodiesterase, putative"/>
    <property type="match status" value="1"/>
</dbReference>
<feature type="domain" description="CBM20" evidence="3">
    <location>
        <begin position="1"/>
        <end position="157"/>
    </location>
</feature>
<dbReference type="InterPro" id="IPR002044">
    <property type="entry name" value="CBM20"/>
</dbReference>
<evidence type="ECO:0008006" key="7">
    <source>
        <dbReference type="Google" id="ProtNLM"/>
    </source>
</evidence>
<comment type="caution">
    <text evidence="5">The sequence shown here is derived from an EMBL/GenBank/DDBJ whole genome shotgun (WGS) entry which is preliminary data.</text>
</comment>
<accession>A0AA40G9L4</accession>
<dbReference type="EMBL" id="JAHYIQ010000003">
    <property type="protein sequence ID" value="KAK1133569.1"/>
    <property type="molecule type" value="Genomic_DNA"/>
</dbReference>
<comment type="similarity">
    <text evidence="1">Belongs to the glycerophosphoryl diester phosphodiesterase family.</text>
</comment>
<dbReference type="Gene3D" id="2.60.40.10">
    <property type="entry name" value="Immunoglobulins"/>
    <property type="match status" value="1"/>
</dbReference>
<sequence>MRGSKRDWIFRVQVHKLEKNEVLYVVGNLPELGAWNHNQAIQLSQEHGSRDSPTLFDSNSSFYSDDGHENAGDIGDGAFGDDEGGQIFSQKVALPIDADVEFRYFVAVICQSNGTKNSAKTLIIRRWETHMTPRFIKKNTSSNFTNDTLPSPDKFGYYNGYFKNERGWLTDETVIQFKLFNNPIKLWKTRLQNRKVHIKMTPVNLVRHNSLELQQFGGDCVDDSLSMDTQDIVDQPAFSITEIAAMNDEEAHFKIQEQFGRAYNEDDFIIFNVAVRYPETIAYLVDYYVYSSRCFPGEPPSHIGFSYILPSALQSSVGLLTVPITSTKHRPIGQLTVEYVVIRSIPDYPWDMSISYAKHWEQRWSGLDVGHRGLGTSFQTENCANVRENTIASLKTASYHGADMVEFDVQLSKDHIPVIYHDFYVSISLKRKKQIEAMDMLEIPVKDLTLEQLHLLKVYHVAEGREKNPKFFDEDLEDHQPFPTLQTVLQELEQHVGCNIEIKWTMQLKDGTFELNHPFDLNLYLDIILKVVLEYGGDRKIVFSSFNPDICAMIRLKQNKYPVVFLTQGITSKYPTYHDPRCQTVPMAVRHALAADILGINVHTEDILRDPSQVKFVKDAGLIIFCWGDDNNDKDTIQHLKKLGLHAVIYDKIDEYNAKEVKESIFLVDARENQKALIALAQSNQNCPSQPQINNSLDTEKDYYMDIDNSQNMITTTSTATSLASFGEQRN</sequence>
<evidence type="ECO:0000256" key="2">
    <source>
        <dbReference type="ARBA" id="ARBA00022801"/>
    </source>
</evidence>
<dbReference type="SUPFAM" id="SSF51695">
    <property type="entry name" value="PLC-like phosphodiesterases"/>
    <property type="match status" value="1"/>
</dbReference>
<dbReference type="Pfam" id="PF00686">
    <property type="entry name" value="CBM_20"/>
    <property type="match status" value="1"/>
</dbReference>
<feature type="domain" description="GP-PDE" evidence="4">
    <location>
        <begin position="366"/>
        <end position="660"/>
    </location>
</feature>
<evidence type="ECO:0000313" key="6">
    <source>
        <dbReference type="Proteomes" id="UP001177670"/>
    </source>
</evidence>
<dbReference type="PANTHER" id="PTHR22958:SF1">
    <property type="entry name" value="GLYCEROPHOSPHOCHOLINE PHOSPHODIESTERASE GPCPD1"/>
    <property type="match status" value="1"/>
</dbReference>
<dbReference type="CDD" id="cd08607">
    <property type="entry name" value="GDPD_GDE5"/>
    <property type="match status" value="1"/>
</dbReference>
<dbReference type="InterPro" id="IPR057506">
    <property type="entry name" value="C2_GPCPD1"/>
</dbReference>
<dbReference type="InterPro" id="IPR051578">
    <property type="entry name" value="GDPD"/>
</dbReference>
<dbReference type="PROSITE" id="PS51166">
    <property type="entry name" value="CBM20"/>
    <property type="match status" value="1"/>
</dbReference>
<reference evidence="5" key="1">
    <citation type="submission" date="2021-10" db="EMBL/GenBank/DDBJ databases">
        <title>Melipona bicolor Genome sequencing and assembly.</title>
        <authorList>
            <person name="Araujo N.S."/>
            <person name="Arias M.C."/>
        </authorList>
    </citation>
    <scope>NUCLEOTIDE SEQUENCE</scope>
    <source>
        <strain evidence="5">USP_2M_L1-L4_2017</strain>
        <tissue evidence="5">Whole body</tissue>
    </source>
</reference>
<dbReference type="InterPro" id="IPR030395">
    <property type="entry name" value="GP_PDE_dom"/>
</dbReference>
<dbReference type="GO" id="GO:0046475">
    <property type="term" value="P:glycerophospholipid catabolic process"/>
    <property type="evidence" value="ECO:0007669"/>
    <property type="project" value="TreeGrafter"/>
</dbReference>
<dbReference type="Gene3D" id="3.20.20.190">
    <property type="entry name" value="Phosphatidylinositol (PI) phosphodiesterase"/>
    <property type="match status" value="1"/>
</dbReference>
<dbReference type="AlphaFoldDB" id="A0AA40G9L4"/>